<dbReference type="AlphaFoldDB" id="A0A942YLU2"/>
<dbReference type="Proteomes" id="UP000682713">
    <property type="component" value="Unassembled WGS sequence"/>
</dbReference>
<organism evidence="2 3">
    <name type="scientific">Lederbergia citrisecunda</name>
    <dbReference type="NCBI Taxonomy" id="2833583"/>
    <lineage>
        <taxon>Bacteria</taxon>
        <taxon>Bacillati</taxon>
        <taxon>Bacillota</taxon>
        <taxon>Bacilli</taxon>
        <taxon>Bacillales</taxon>
        <taxon>Bacillaceae</taxon>
        <taxon>Lederbergia</taxon>
    </lineage>
</organism>
<feature type="region of interest" description="Disordered" evidence="1">
    <location>
        <begin position="1"/>
        <end position="45"/>
    </location>
</feature>
<feature type="compositionally biased region" description="Basic and acidic residues" evidence="1">
    <location>
        <begin position="8"/>
        <end position="45"/>
    </location>
</feature>
<keyword evidence="3" id="KW-1185">Reference proteome</keyword>
<comment type="caution">
    <text evidence="2">The sequence shown here is derived from an EMBL/GenBank/DDBJ whole genome shotgun (WGS) entry which is preliminary data.</text>
</comment>
<evidence type="ECO:0000256" key="1">
    <source>
        <dbReference type="SAM" id="MobiDB-lite"/>
    </source>
</evidence>
<dbReference type="RefSeq" id="WP_213109404.1">
    <property type="nucleotide sequence ID" value="NZ_JAGYPJ010000001.1"/>
</dbReference>
<dbReference type="InterPro" id="IPR025077">
    <property type="entry name" value="DUF3941"/>
</dbReference>
<gene>
    <name evidence="2" type="ORF">KHA93_03250</name>
</gene>
<name>A0A942YLU2_9BACI</name>
<sequence>MVRYNTSDNDKKPRDNQAAREEKNLLREKNIQEGKLKYSKKTDHL</sequence>
<protein>
    <submittedName>
        <fullName evidence="2">DUF3941 domain-containing protein</fullName>
    </submittedName>
</protein>
<evidence type="ECO:0000313" key="2">
    <source>
        <dbReference type="EMBL" id="MBS4198666.1"/>
    </source>
</evidence>
<reference evidence="2 3" key="1">
    <citation type="submission" date="2021-05" db="EMBL/GenBank/DDBJ databases">
        <title>Novel Bacillus species.</title>
        <authorList>
            <person name="Liu G."/>
        </authorList>
    </citation>
    <scope>NUCLEOTIDE SEQUENCE [LARGE SCALE GENOMIC DNA]</scope>
    <source>
        <strain evidence="2 3">FJAT-49732</strain>
    </source>
</reference>
<proteinExistence type="predicted"/>
<dbReference type="EMBL" id="JAGYPJ010000001">
    <property type="protein sequence ID" value="MBS4198666.1"/>
    <property type="molecule type" value="Genomic_DNA"/>
</dbReference>
<accession>A0A942YLU2</accession>
<evidence type="ECO:0000313" key="3">
    <source>
        <dbReference type="Proteomes" id="UP000682713"/>
    </source>
</evidence>
<dbReference type="Pfam" id="PF13081">
    <property type="entry name" value="DUF3941"/>
    <property type="match status" value="1"/>
</dbReference>